<gene>
    <name evidence="2" type="ORF">PG993_000819</name>
</gene>
<feature type="domain" description="Methyltransferase type 11" evidence="1">
    <location>
        <begin position="27"/>
        <end position="113"/>
    </location>
</feature>
<dbReference type="GO" id="GO:0032259">
    <property type="term" value="P:methylation"/>
    <property type="evidence" value="ECO:0007669"/>
    <property type="project" value="UniProtKB-KW"/>
</dbReference>
<keyword evidence="2" id="KW-0489">Methyltransferase</keyword>
<evidence type="ECO:0000313" key="3">
    <source>
        <dbReference type="Proteomes" id="UP001444661"/>
    </source>
</evidence>
<sequence length="121" mass="13045">MPIYSYMIIETQLIAPALKSARNLSVLDLGGGSGLRARDALSADATAVDVVDVSGGMLKADKDIEKGHGCTAIRWFQTACAAILDHLPLRPAASYGLVFANWLFDHAEGVEQLEDMWRNVA</sequence>
<comment type="caution">
    <text evidence="2">The sequence shown here is derived from an EMBL/GenBank/DDBJ whole genome shotgun (WGS) entry which is preliminary data.</text>
</comment>
<reference evidence="2 3" key="1">
    <citation type="submission" date="2023-01" db="EMBL/GenBank/DDBJ databases">
        <title>Analysis of 21 Apiospora genomes using comparative genomics revels a genus with tremendous synthesis potential of carbohydrate active enzymes and secondary metabolites.</title>
        <authorList>
            <person name="Sorensen T."/>
        </authorList>
    </citation>
    <scope>NUCLEOTIDE SEQUENCE [LARGE SCALE GENOMIC DNA]</scope>
    <source>
        <strain evidence="2 3">CBS 33761</strain>
    </source>
</reference>
<dbReference type="Pfam" id="PF08241">
    <property type="entry name" value="Methyltransf_11"/>
    <property type="match status" value="1"/>
</dbReference>
<protein>
    <submittedName>
        <fullName evidence="2">S-adenosyl-L-methionine-dependent methyltransferase</fullName>
    </submittedName>
</protein>
<keyword evidence="2" id="KW-0808">Transferase</keyword>
<keyword evidence="3" id="KW-1185">Reference proteome</keyword>
<dbReference type="EMBL" id="JAQQWK010000001">
    <property type="protein sequence ID" value="KAK8055592.1"/>
    <property type="molecule type" value="Genomic_DNA"/>
</dbReference>
<dbReference type="SUPFAM" id="SSF53335">
    <property type="entry name" value="S-adenosyl-L-methionine-dependent methyltransferases"/>
    <property type="match status" value="1"/>
</dbReference>
<evidence type="ECO:0000313" key="2">
    <source>
        <dbReference type="EMBL" id="KAK8055592.1"/>
    </source>
</evidence>
<organism evidence="2 3">
    <name type="scientific">Apiospora rasikravindrae</name>
    <dbReference type="NCBI Taxonomy" id="990691"/>
    <lineage>
        <taxon>Eukaryota</taxon>
        <taxon>Fungi</taxon>
        <taxon>Dikarya</taxon>
        <taxon>Ascomycota</taxon>
        <taxon>Pezizomycotina</taxon>
        <taxon>Sordariomycetes</taxon>
        <taxon>Xylariomycetidae</taxon>
        <taxon>Amphisphaeriales</taxon>
        <taxon>Apiosporaceae</taxon>
        <taxon>Apiospora</taxon>
    </lineage>
</organism>
<accession>A0ABR1U9N0</accession>
<dbReference type="Gene3D" id="3.40.50.150">
    <property type="entry name" value="Vaccinia Virus protein VP39"/>
    <property type="match status" value="1"/>
</dbReference>
<dbReference type="InterPro" id="IPR029063">
    <property type="entry name" value="SAM-dependent_MTases_sf"/>
</dbReference>
<dbReference type="GO" id="GO:0008168">
    <property type="term" value="F:methyltransferase activity"/>
    <property type="evidence" value="ECO:0007669"/>
    <property type="project" value="UniProtKB-KW"/>
</dbReference>
<dbReference type="Proteomes" id="UP001444661">
    <property type="component" value="Unassembled WGS sequence"/>
</dbReference>
<dbReference type="InterPro" id="IPR013216">
    <property type="entry name" value="Methyltransf_11"/>
</dbReference>
<name>A0ABR1U9N0_9PEZI</name>
<evidence type="ECO:0000259" key="1">
    <source>
        <dbReference type="Pfam" id="PF08241"/>
    </source>
</evidence>
<proteinExistence type="predicted"/>